<dbReference type="SMART" id="SM00525">
    <property type="entry name" value="FES"/>
    <property type="match status" value="1"/>
</dbReference>
<keyword evidence="8 10" id="KW-0234">DNA repair</keyword>
<evidence type="ECO:0000256" key="9">
    <source>
        <dbReference type="ARBA" id="ARBA00023295"/>
    </source>
</evidence>
<keyword evidence="10" id="KW-0238">DNA-binding</keyword>
<keyword evidence="7" id="KW-0411">Iron-sulfur</keyword>
<dbReference type="SUPFAM" id="SSF48150">
    <property type="entry name" value="DNA-glycosylase"/>
    <property type="match status" value="1"/>
</dbReference>
<dbReference type="InterPro" id="IPR011257">
    <property type="entry name" value="DNA_glycosylase"/>
</dbReference>
<evidence type="ECO:0000256" key="1">
    <source>
        <dbReference type="ARBA" id="ARBA00008343"/>
    </source>
</evidence>
<evidence type="ECO:0000256" key="8">
    <source>
        <dbReference type="ARBA" id="ARBA00023204"/>
    </source>
</evidence>
<feature type="compositionally biased region" description="Polar residues" evidence="11">
    <location>
        <begin position="32"/>
        <end position="50"/>
    </location>
</feature>
<dbReference type="HAMAP" id="MF_00942">
    <property type="entry name" value="Nth"/>
    <property type="match status" value="1"/>
</dbReference>
<evidence type="ECO:0000256" key="11">
    <source>
        <dbReference type="SAM" id="MobiDB-lite"/>
    </source>
</evidence>
<feature type="domain" description="HhH-GPD" evidence="12">
    <location>
        <begin position="101"/>
        <end position="253"/>
    </location>
</feature>
<protein>
    <recommendedName>
        <fullName evidence="10">Endonuclease III</fullName>
        <ecNumber evidence="10">4.2.99.18</ecNumber>
    </recommendedName>
    <alternativeName>
        <fullName evidence="10">DNA-(apurinic or apyrimidinic site) lyase</fullName>
    </alternativeName>
</protein>
<sequence>MLLKSAESTESCESHKSTESTESCESHKSCECTESTNSCESFESTEPNESNESKLSDDYAKNLTLYERVHKEYALLCEQIPYPKCALNFKNPFELLVATVLSAQTTDKRVNLVTKNLFSEFPDAFSLSKASISKVEYLIHSLGFYRVKAQHIITLSMQLVEKYNGVVPNTMKELTSLSGVGRKTANVVLGNAFGIPGFPVDTHVIRVTGRLHWRKDWNSSKVNPVKIESEITSFFSPEEWTNVSHRLILHGRTVCTARNPHCFECPLRFTCPSAKC</sequence>
<keyword evidence="10" id="KW-0456">Lyase</keyword>
<dbReference type="InterPro" id="IPR003651">
    <property type="entry name" value="Endonuclease3_FeS-loop_motif"/>
</dbReference>
<dbReference type="GO" id="GO:0046872">
    <property type="term" value="F:metal ion binding"/>
    <property type="evidence" value="ECO:0007669"/>
    <property type="project" value="UniProtKB-KW"/>
</dbReference>
<evidence type="ECO:0000256" key="2">
    <source>
        <dbReference type="ARBA" id="ARBA00022485"/>
    </source>
</evidence>
<dbReference type="PATRIC" id="fig|2702.101.peg.1056"/>
<keyword evidence="13" id="KW-0255">Endonuclease</keyword>
<dbReference type="InterPro" id="IPR003265">
    <property type="entry name" value="HhH-GPD_domain"/>
</dbReference>
<keyword evidence="2" id="KW-0004">4Fe-4S</keyword>
<evidence type="ECO:0000256" key="10">
    <source>
        <dbReference type="HAMAP-Rule" id="MF_00942"/>
    </source>
</evidence>
<feature type="region of interest" description="Disordered" evidence="11">
    <location>
        <begin position="1"/>
        <end position="55"/>
    </location>
</feature>
<dbReference type="Pfam" id="PF00730">
    <property type="entry name" value="HhH-GPD"/>
    <property type="match status" value="1"/>
</dbReference>
<keyword evidence="13" id="KW-0540">Nuclease</keyword>
<evidence type="ECO:0000313" key="13">
    <source>
        <dbReference type="EMBL" id="KXI16458.1"/>
    </source>
</evidence>
<evidence type="ECO:0000313" key="14">
    <source>
        <dbReference type="Proteomes" id="UP000070505"/>
    </source>
</evidence>
<comment type="caution">
    <text evidence="13">The sequence shown here is derived from an EMBL/GenBank/DDBJ whole genome shotgun (WGS) entry which is preliminary data.</text>
</comment>
<dbReference type="Pfam" id="PF00633">
    <property type="entry name" value="HHH"/>
    <property type="match status" value="1"/>
</dbReference>
<evidence type="ECO:0000256" key="7">
    <source>
        <dbReference type="ARBA" id="ARBA00023014"/>
    </source>
</evidence>
<dbReference type="PROSITE" id="PS01155">
    <property type="entry name" value="ENDONUCLEASE_III_2"/>
    <property type="match status" value="1"/>
</dbReference>
<dbReference type="InterPro" id="IPR000445">
    <property type="entry name" value="HhH_motif"/>
</dbReference>
<keyword evidence="6" id="KW-0408">Iron</keyword>
<keyword evidence="3" id="KW-0479">Metal-binding</keyword>
<dbReference type="Gene3D" id="1.10.340.30">
    <property type="entry name" value="Hypothetical protein, domain 2"/>
    <property type="match status" value="1"/>
</dbReference>
<gene>
    <name evidence="10" type="primary">nth</name>
    <name evidence="13" type="ORF">HMPREF3230_01069</name>
</gene>
<dbReference type="SMART" id="SM00478">
    <property type="entry name" value="ENDO3c"/>
    <property type="match status" value="1"/>
</dbReference>
<dbReference type="AlphaFoldDB" id="A0A135Z481"/>
<feature type="compositionally biased region" description="Polar residues" evidence="11">
    <location>
        <begin position="1"/>
        <end position="11"/>
    </location>
</feature>
<dbReference type="EMBL" id="LSRC01000045">
    <property type="protein sequence ID" value="KXI16458.1"/>
    <property type="molecule type" value="Genomic_DNA"/>
</dbReference>
<dbReference type="FunFam" id="1.10.340.30:FF:000001">
    <property type="entry name" value="Endonuclease III"/>
    <property type="match status" value="1"/>
</dbReference>
<dbReference type="PANTHER" id="PTHR10359">
    <property type="entry name" value="A/G-SPECIFIC ADENINE GLYCOSYLASE/ENDONUCLEASE III"/>
    <property type="match status" value="1"/>
</dbReference>
<dbReference type="InterPro" id="IPR023170">
    <property type="entry name" value="HhH_base_excis_C"/>
</dbReference>
<organism evidence="13 14">
    <name type="scientific">Gardnerella vaginalis</name>
    <dbReference type="NCBI Taxonomy" id="2702"/>
    <lineage>
        <taxon>Bacteria</taxon>
        <taxon>Bacillati</taxon>
        <taxon>Actinomycetota</taxon>
        <taxon>Actinomycetes</taxon>
        <taxon>Bifidobacteriales</taxon>
        <taxon>Bifidobacteriaceae</taxon>
        <taxon>Gardnerella</taxon>
    </lineage>
</organism>
<dbReference type="GO" id="GO:0051539">
    <property type="term" value="F:4 iron, 4 sulfur cluster binding"/>
    <property type="evidence" value="ECO:0007669"/>
    <property type="project" value="UniProtKB-KW"/>
</dbReference>
<evidence type="ECO:0000256" key="3">
    <source>
        <dbReference type="ARBA" id="ARBA00022723"/>
    </source>
</evidence>
<comment type="cofactor">
    <cofactor evidence="10">
        <name>[4Fe-4S] cluster</name>
        <dbReference type="ChEBI" id="CHEBI:49883"/>
    </cofactor>
    <text evidence="10">Binds 1 [4Fe-4S] cluster.</text>
</comment>
<evidence type="ECO:0000256" key="4">
    <source>
        <dbReference type="ARBA" id="ARBA00022763"/>
    </source>
</evidence>
<keyword evidence="9 10" id="KW-0326">Glycosidase</keyword>
<dbReference type="Proteomes" id="UP000070505">
    <property type="component" value="Unassembled WGS sequence"/>
</dbReference>
<reference evidence="13 14" key="1">
    <citation type="submission" date="2016-02" db="EMBL/GenBank/DDBJ databases">
        <authorList>
            <person name="Wen L."/>
            <person name="He K."/>
            <person name="Yang H."/>
        </authorList>
    </citation>
    <scope>NUCLEOTIDE SEQUENCE [LARGE SCALE GENOMIC DNA]</scope>
    <source>
        <strain evidence="13 14">CMW7778B</strain>
    </source>
</reference>
<dbReference type="PANTHER" id="PTHR10359:SF18">
    <property type="entry name" value="ENDONUCLEASE III"/>
    <property type="match status" value="1"/>
</dbReference>
<dbReference type="GO" id="GO:0019104">
    <property type="term" value="F:DNA N-glycosylase activity"/>
    <property type="evidence" value="ECO:0007669"/>
    <property type="project" value="UniProtKB-UniRule"/>
</dbReference>
<dbReference type="InterPro" id="IPR005759">
    <property type="entry name" value="Nth"/>
</dbReference>
<evidence type="ECO:0000256" key="6">
    <source>
        <dbReference type="ARBA" id="ARBA00023004"/>
    </source>
</evidence>
<dbReference type="InterPro" id="IPR004036">
    <property type="entry name" value="Endonuclease-III-like_CS2"/>
</dbReference>
<comment type="caution">
    <text evidence="10">Lacks conserved residue(s) required for the propagation of feature annotation.</text>
</comment>
<comment type="function">
    <text evidence="10">DNA repair enzyme that has both DNA N-glycosylase activity and AP-lyase activity. The DNA N-glycosylase activity releases various damaged pyrimidines from DNA by cleaving the N-glycosidic bond, leaving an AP (apurinic/apyrimidinic) site. The AP-lyase activity cleaves the phosphodiester bond 3' to the AP site by a beta-elimination, leaving a 3'-terminal unsaturated sugar and a product with a terminal 5'-phosphate.</text>
</comment>
<dbReference type="GO" id="GO:0140078">
    <property type="term" value="F:class I DNA-(apurinic or apyrimidinic site) endonuclease activity"/>
    <property type="evidence" value="ECO:0007669"/>
    <property type="project" value="UniProtKB-EC"/>
</dbReference>
<proteinExistence type="inferred from homology"/>
<dbReference type="CDD" id="cd00056">
    <property type="entry name" value="ENDO3c"/>
    <property type="match status" value="1"/>
</dbReference>
<dbReference type="Gene3D" id="1.10.1670.10">
    <property type="entry name" value="Helix-hairpin-Helix base-excision DNA repair enzymes (C-terminal)"/>
    <property type="match status" value="1"/>
</dbReference>
<dbReference type="GO" id="GO:0006285">
    <property type="term" value="P:base-excision repair, AP site formation"/>
    <property type="evidence" value="ECO:0007669"/>
    <property type="project" value="TreeGrafter"/>
</dbReference>
<feature type="compositionally biased region" description="Basic and acidic residues" evidence="11">
    <location>
        <begin position="12"/>
        <end position="31"/>
    </location>
</feature>
<dbReference type="EC" id="4.2.99.18" evidence="10"/>
<name>A0A135Z481_GARVA</name>
<dbReference type="GO" id="GO:0003677">
    <property type="term" value="F:DNA binding"/>
    <property type="evidence" value="ECO:0007669"/>
    <property type="project" value="UniProtKB-UniRule"/>
</dbReference>
<comment type="similarity">
    <text evidence="1 10">Belongs to the Nth/MutY family.</text>
</comment>
<keyword evidence="4 10" id="KW-0227">DNA damage</keyword>
<comment type="catalytic activity">
    <reaction evidence="10">
        <text>2'-deoxyribonucleotide-(2'-deoxyribose 5'-phosphate)-2'-deoxyribonucleotide-DNA = a 3'-end 2'-deoxyribonucleotide-(2,3-dehydro-2,3-deoxyribose 5'-phosphate)-DNA + a 5'-end 5'-phospho-2'-deoxyribonucleoside-DNA + H(+)</text>
        <dbReference type="Rhea" id="RHEA:66592"/>
        <dbReference type="Rhea" id="RHEA-COMP:13180"/>
        <dbReference type="Rhea" id="RHEA-COMP:16897"/>
        <dbReference type="Rhea" id="RHEA-COMP:17067"/>
        <dbReference type="ChEBI" id="CHEBI:15378"/>
        <dbReference type="ChEBI" id="CHEBI:136412"/>
        <dbReference type="ChEBI" id="CHEBI:157695"/>
        <dbReference type="ChEBI" id="CHEBI:167181"/>
        <dbReference type="EC" id="4.2.99.18"/>
    </reaction>
</comment>
<evidence type="ECO:0000256" key="5">
    <source>
        <dbReference type="ARBA" id="ARBA00022801"/>
    </source>
</evidence>
<dbReference type="NCBIfam" id="TIGR01083">
    <property type="entry name" value="nth"/>
    <property type="match status" value="1"/>
</dbReference>
<accession>A0A135Z481</accession>
<keyword evidence="5 10" id="KW-0378">Hydrolase</keyword>
<evidence type="ECO:0000259" key="12">
    <source>
        <dbReference type="SMART" id="SM00478"/>
    </source>
</evidence>